<reference evidence="2" key="1">
    <citation type="submission" date="2024-02" db="EMBL/GenBank/DDBJ databases">
        <title>Genome sequences of strain Gemmobacter sp. JM10B15.</title>
        <authorList>
            <person name="Zhang M."/>
        </authorList>
    </citation>
    <scope>NUCLEOTIDE SEQUENCE</scope>
    <source>
        <strain evidence="2">JM10B15</strain>
    </source>
</reference>
<sequence length="170" mass="18485">MTDEIKTSAEAMEAAVLPCGALPCAGVSHADPDAAPTAEQQPLPAALSRQPAAEKSEAQWAYERLILYIRNFESQLDATHEVAMGFAGSDAGVLRIEGLGYFDPDLITFYGRDEDGTRMQLVQHVSQLNMVLRAVPHQTQESPARRIGFRLAKDWDEGPHPLQEGADSPA</sequence>
<protein>
    <submittedName>
        <fullName evidence="2">DUF6173 family protein</fullName>
    </submittedName>
</protein>
<dbReference type="InterPro" id="IPR046171">
    <property type="entry name" value="DUF6173"/>
</dbReference>
<proteinExistence type="predicted"/>
<evidence type="ECO:0000256" key="1">
    <source>
        <dbReference type="SAM" id="MobiDB-lite"/>
    </source>
</evidence>
<dbReference type="Pfam" id="PF19670">
    <property type="entry name" value="DUF6173"/>
    <property type="match status" value="1"/>
</dbReference>
<dbReference type="RefSeq" id="WP_335425160.1">
    <property type="nucleotide sequence ID" value="NZ_JBALHR010000017.1"/>
</dbReference>
<organism evidence="2 3">
    <name type="scientific">Gemmobacter denitrificans</name>
    <dbReference type="NCBI Taxonomy" id="3123040"/>
    <lineage>
        <taxon>Bacteria</taxon>
        <taxon>Pseudomonadati</taxon>
        <taxon>Pseudomonadota</taxon>
        <taxon>Alphaproteobacteria</taxon>
        <taxon>Rhodobacterales</taxon>
        <taxon>Paracoccaceae</taxon>
        <taxon>Gemmobacter</taxon>
    </lineage>
</organism>
<accession>A0ABU8BZK3</accession>
<evidence type="ECO:0000313" key="2">
    <source>
        <dbReference type="EMBL" id="MEH7830128.1"/>
    </source>
</evidence>
<keyword evidence="3" id="KW-1185">Reference proteome</keyword>
<comment type="caution">
    <text evidence="2">The sequence shown here is derived from an EMBL/GenBank/DDBJ whole genome shotgun (WGS) entry which is preliminary data.</text>
</comment>
<feature type="region of interest" description="Disordered" evidence="1">
    <location>
        <begin position="30"/>
        <end position="50"/>
    </location>
</feature>
<name>A0ABU8BZK3_9RHOB</name>
<gene>
    <name evidence="2" type="ORF">V6590_18410</name>
</gene>
<dbReference type="EMBL" id="JBALHR010000017">
    <property type="protein sequence ID" value="MEH7830128.1"/>
    <property type="molecule type" value="Genomic_DNA"/>
</dbReference>
<dbReference type="Proteomes" id="UP001431963">
    <property type="component" value="Unassembled WGS sequence"/>
</dbReference>
<evidence type="ECO:0000313" key="3">
    <source>
        <dbReference type="Proteomes" id="UP001431963"/>
    </source>
</evidence>